<dbReference type="PANTHER" id="PTHR43386">
    <property type="entry name" value="OLIGOPEPTIDE TRANSPORT SYSTEM PERMEASE PROTEIN APPC"/>
    <property type="match status" value="1"/>
</dbReference>
<organism evidence="9 10">
    <name type="scientific">Candidatus Entotheonella gemina</name>
    <dbReference type="NCBI Taxonomy" id="1429439"/>
    <lineage>
        <taxon>Bacteria</taxon>
        <taxon>Pseudomonadati</taxon>
        <taxon>Nitrospinota/Tectimicrobiota group</taxon>
        <taxon>Candidatus Tectimicrobiota</taxon>
        <taxon>Candidatus Entotheonellia</taxon>
        <taxon>Candidatus Entotheonellales</taxon>
        <taxon>Candidatus Entotheonellaceae</taxon>
        <taxon>Candidatus Entotheonella</taxon>
    </lineage>
</organism>
<keyword evidence="5 7" id="KW-1133">Transmembrane helix</keyword>
<feature type="non-terminal residue" evidence="9">
    <location>
        <position position="1"/>
    </location>
</feature>
<dbReference type="GO" id="GO:0055085">
    <property type="term" value="P:transmembrane transport"/>
    <property type="evidence" value="ECO:0007669"/>
    <property type="project" value="InterPro"/>
</dbReference>
<keyword evidence="6 7" id="KW-0472">Membrane</keyword>
<evidence type="ECO:0000256" key="3">
    <source>
        <dbReference type="ARBA" id="ARBA00022475"/>
    </source>
</evidence>
<dbReference type="InterPro" id="IPR000515">
    <property type="entry name" value="MetI-like"/>
</dbReference>
<evidence type="ECO:0000256" key="1">
    <source>
        <dbReference type="ARBA" id="ARBA00004651"/>
    </source>
</evidence>
<dbReference type="Gene3D" id="1.10.3720.10">
    <property type="entry name" value="MetI-like"/>
    <property type="match status" value="1"/>
</dbReference>
<keyword evidence="2 7" id="KW-0813">Transport</keyword>
<protein>
    <submittedName>
        <fullName evidence="9">Nickel ABC transporter permease</fullName>
    </submittedName>
</protein>
<dbReference type="CDD" id="cd06261">
    <property type="entry name" value="TM_PBP2"/>
    <property type="match status" value="1"/>
</dbReference>
<comment type="similarity">
    <text evidence="7">Belongs to the binding-protein-dependent transport system permease family.</text>
</comment>
<evidence type="ECO:0000313" key="9">
    <source>
        <dbReference type="EMBL" id="ETX05372.1"/>
    </source>
</evidence>
<evidence type="ECO:0000256" key="6">
    <source>
        <dbReference type="ARBA" id="ARBA00023136"/>
    </source>
</evidence>
<comment type="subcellular location">
    <subcellularLocation>
        <location evidence="1 7">Cell membrane</location>
        <topology evidence="1 7">Multi-pass membrane protein</topology>
    </subcellularLocation>
</comment>
<sequence>PSITNVIIALCIVGWVGYARLTRGLVLVAREMEYVTAARATGATAPYILVWHILPNIAGPLVVQATFSLAGMIVAEAGLSFLGLGVQPPTPSWGAMLNEGRLFLLSAPHLAMVPGVAIMLAVLGCNLLGDGLRDWLDPRGEIVA</sequence>
<evidence type="ECO:0000313" key="10">
    <source>
        <dbReference type="Proteomes" id="UP000019140"/>
    </source>
</evidence>
<dbReference type="PANTHER" id="PTHR43386:SF1">
    <property type="entry name" value="D,D-DIPEPTIDE TRANSPORT SYSTEM PERMEASE PROTEIN DDPC-RELATED"/>
    <property type="match status" value="1"/>
</dbReference>
<proteinExistence type="inferred from homology"/>
<evidence type="ECO:0000256" key="5">
    <source>
        <dbReference type="ARBA" id="ARBA00022989"/>
    </source>
</evidence>
<dbReference type="EMBL" id="AZHX01000965">
    <property type="protein sequence ID" value="ETX05372.1"/>
    <property type="molecule type" value="Genomic_DNA"/>
</dbReference>
<evidence type="ECO:0000256" key="4">
    <source>
        <dbReference type="ARBA" id="ARBA00022692"/>
    </source>
</evidence>
<gene>
    <name evidence="9" type="primary">nikC</name>
    <name evidence="9" type="ORF">ETSY2_23295</name>
</gene>
<dbReference type="PROSITE" id="PS50928">
    <property type="entry name" value="ABC_TM1"/>
    <property type="match status" value="1"/>
</dbReference>
<accession>W4M6X5</accession>
<dbReference type="GO" id="GO:0005886">
    <property type="term" value="C:plasma membrane"/>
    <property type="evidence" value="ECO:0007669"/>
    <property type="project" value="UniProtKB-SubCell"/>
</dbReference>
<dbReference type="HOGENOM" id="CLU_1790882_0_0_7"/>
<dbReference type="AlphaFoldDB" id="W4M6X5"/>
<comment type="caution">
    <text evidence="9">The sequence shown here is derived from an EMBL/GenBank/DDBJ whole genome shotgun (WGS) entry which is preliminary data.</text>
</comment>
<dbReference type="InterPro" id="IPR035906">
    <property type="entry name" value="MetI-like_sf"/>
</dbReference>
<keyword evidence="3" id="KW-1003">Cell membrane</keyword>
<evidence type="ECO:0000259" key="8">
    <source>
        <dbReference type="PROSITE" id="PS50928"/>
    </source>
</evidence>
<dbReference type="Pfam" id="PF00528">
    <property type="entry name" value="BPD_transp_1"/>
    <property type="match status" value="1"/>
</dbReference>
<keyword evidence="10" id="KW-1185">Reference proteome</keyword>
<feature type="transmembrane region" description="Helical" evidence="7">
    <location>
        <begin position="102"/>
        <end position="129"/>
    </location>
</feature>
<dbReference type="SUPFAM" id="SSF161098">
    <property type="entry name" value="MetI-like"/>
    <property type="match status" value="1"/>
</dbReference>
<dbReference type="PATRIC" id="fig|1429439.4.peg.3967"/>
<reference evidence="9 10" key="1">
    <citation type="journal article" date="2014" name="Nature">
        <title>An environmental bacterial taxon with a large and distinct metabolic repertoire.</title>
        <authorList>
            <person name="Wilson M.C."/>
            <person name="Mori T."/>
            <person name="Ruckert C."/>
            <person name="Uria A.R."/>
            <person name="Helf M.J."/>
            <person name="Takada K."/>
            <person name="Gernert C."/>
            <person name="Steffens U.A."/>
            <person name="Heycke N."/>
            <person name="Schmitt S."/>
            <person name="Rinke C."/>
            <person name="Helfrich E.J."/>
            <person name="Brachmann A.O."/>
            <person name="Gurgui C."/>
            <person name="Wakimoto T."/>
            <person name="Kracht M."/>
            <person name="Crusemann M."/>
            <person name="Hentschel U."/>
            <person name="Abe I."/>
            <person name="Matsunaga S."/>
            <person name="Kalinowski J."/>
            <person name="Takeyama H."/>
            <person name="Piel J."/>
        </authorList>
    </citation>
    <scope>NUCLEOTIDE SEQUENCE [LARGE SCALE GENOMIC DNA]</scope>
    <source>
        <strain evidence="10">TSY2</strain>
    </source>
</reference>
<feature type="domain" description="ABC transmembrane type-1" evidence="8">
    <location>
        <begin position="1"/>
        <end position="129"/>
    </location>
</feature>
<dbReference type="InterPro" id="IPR050366">
    <property type="entry name" value="BP-dependent_transpt_permease"/>
</dbReference>
<name>W4M6X5_9BACT</name>
<comment type="caution">
    <text evidence="7">Lacks conserved residue(s) required for the propagation of feature annotation.</text>
</comment>
<evidence type="ECO:0000256" key="7">
    <source>
        <dbReference type="RuleBase" id="RU363032"/>
    </source>
</evidence>
<keyword evidence="4 7" id="KW-0812">Transmembrane</keyword>
<dbReference type="Proteomes" id="UP000019140">
    <property type="component" value="Unassembled WGS sequence"/>
</dbReference>
<evidence type="ECO:0000256" key="2">
    <source>
        <dbReference type="ARBA" id="ARBA00022448"/>
    </source>
</evidence>